<dbReference type="PROSITE" id="PS50005">
    <property type="entry name" value="TPR"/>
    <property type="match status" value="1"/>
</dbReference>
<dbReference type="EMBL" id="NQJD01000008">
    <property type="protein sequence ID" value="TAA75318.1"/>
    <property type="molecule type" value="Genomic_DNA"/>
</dbReference>
<organism evidence="4 5">
    <name type="scientific">Candidatus Electronema aureum</name>
    <dbReference type="NCBI Taxonomy" id="2005002"/>
    <lineage>
        <taxon>Bacteria</taxon>
        <taxon>Pseudomonadati</taxon>
        <taxon>Thermodesulfobacteriota</taxon>
        <taxon>Desulfobulbia</taxon>
        <taxon>Desulfobulbales</taxon>
        <taxon>Desulfobulbaceae</taxon>
        <taxon>Candidatus Electronema</taxon>
    </lineage>
</organism>
<keyword evidence="3" id="KW-1133">Transmembrane helix</keyword>
<name>A0A521G2S8_9BACT</name>
<dbReference type="AlphaFoldDB" id="A0A521G2S8"/>
<dbReference type="SUPFAM" id="SSF48452">
    <property type="entry name" value="TPR-like"/>
    <property type="match status" value="1"/>
</dbReference>
<sequence>MDHLVVVGFLVYAALFRLAIIATGVAAIVLGYKLFLRGVMGEGGTNVNAEAGPIKLTLHNAGPGGVFALFGAGIIIVMLSQGSPELLMKDMSQLTVSPPDMNQKPAHQQASQPEKRDVSTALQIRGENNDDKEWSKLNENVTMSEAAEPLSSIARVWLQEKRTGEAVAMARLAAFYGSEKDKANYHALLGEALFENGDKQNAVSAMQKAAERDPLYRAALARMQERLAE</sequence>
<keyword evidence="5" id="KW-1185">Reference proteome</keyword>
<evidence type="ECO:0000256" key="1">
    <source>
        <dbReference type="PROSITE-ProRule" id="PRU00339"/>
    </source>
</evidence>
<evidence type="ECO:0000313" key="4">
    <source>
        <dbReference type="EMBL" id="TAA75318.1"/>
    </source>
</evidence>
<evidence type="ECO:0000256" key="3">
    <source>
        <dbReference type="SAM" id="Phobius"/>
    </source>
</evidence>
<protein>
    <submittedName>
        <fullName evidence="4">Uncharacterized protein</fullName>
    </submittedName>
</protein>
<dbReference type="InterPro" id="IPR019734">
    <property type="entry name" value="TPR_rpt"/>
</dbReference>
<dbReference type="Gene3D" id="1.25.40.10">
    <property type="entry name" value="Tetratricopeptide repeat domain"/>
    <property type="match status" value="1"/>
</dbReference>
<accession>A0A521G2S8</accession>
<feature type="transmembrane region" description="Helical" evidence="3">
    <location>
        <begin position="61"/>
        <end position="79"/>
    </location>
</feature>
<proteinExistence type="predicted"/>
<gene>
    <name evidence="4" type="ORF">CDV28_10857</name>
</gene>
<dbReference type="InterPro" id="IPR011990">
    <property type="entry name" value="TPR-like_helical_dom_sf"/>
</dbReference>
<keyword evidence="3" id="KW-0472">Membrane</keyword>
<evidence type="ECO:0000256" key="2">
    <source>
        <dbReference type="SAM" id="MobiDB-lite"/>
    </source>
</evidence>
<keyword evidence="1" id="KW-0802">TPR repeat</keyword>
<evidence type="ECO:0000313" key="5">
    <source>
        <dbReference type="Proteomes" id="UP000316238"/>
    </source>
</evidence>
<comment type="caution">
    <text evidence="4">The sequence shown here is derived from an EMBL/GenBank/DDBJ whole genome shotgun (WGS) entry which is preliminary data.</text>
</comment>
<keyword evidence="3" id="KW-0812">Transmembrane</keyword>
<reference evidence="4" key="1">
    <citation type="submission" date="2017-07" db="EMBL/GenBank/DDBJ databases">
        <title>The cable genome - Insights into the physiology and evolution of filamentous bacteria capable of sulfide oxidation via long distance electron transfer.</title>
        <authorList>
            <person name="Thorup C."/>
            <person name="Bjerg J.T."/>
            <person name="Schreiber L."/>
            <person name="Nielsen L.P."/>
            <person name="Kjeldsen K.U."/>
            <person name="Boesen T."/>
            <person name="Boggild A."/>
            <person name="Meysman F."/>
            <person name="Geelhoed J."/>
            <person name="Schramm A."/>
        </authorList>
    </citation>
    <scope>NUCLEOTIDE SEQUENCE [LARGE SCALE GENOMIC DNA]</scope>
    <source>
        <strain evidence="4">GS</strain>
    </source>
</reference>
<feature type="repeat" description="TPR" evidence="1">
    <location>
        <begin position="183"/>
        <end position="216"/>
    </location>
</feature>
<dbReference type="Proteomes" id="UP000316238">
    <property type="component" value="Unassembled WGS sequence"/>
</dbReference>
<feature type="region of interest" description="Disordered" evidence="2">
    <location>
        <begin position="97"/>
        <end position="119"/>
    </location>
</feature>